<dbReference type="FunFam" id="3.40.50.720:FF:000173">
    <property type="entry name" value="3-oxoacyl-[acyl-carrier protein] reductase"/>
    <property type="match status" value="1"/>
</dbReference>
<evidence type="ECO:0000259" key="4">
    <source>
        <dbReference type="SMART" id="SM00822"/>
    </source>
</evidence>
<dbReference type="SMART" id="SM00822">
    <property type="entry name" value="PKS_KR"/>
    <property type="match status" value="1"/>
</dbReference>
<keyword evidence="6" id="KW-1185">Reference proteome</keyword>
<reference evidence="5 6" key="2">
    <citation type="submission" date="2018-12" db="EMBL/GenBank/DDBJ databases">
        <title>Rhizobacter gummiphilus sp. nov., a rubber-degrading bacterium isolated from the soil of a botanical garden in Japan.</title>
        <authorList>
            <person name="Shunsuke S.S."/>
        </authorList>
    </citation>
    <scope>NUCLEOTIDE SEQUENCE [LARGE SCALE GENOMIC DNA]</scope>
    <source>
        <strain evidence="5 6">S-16</strain>
    </source>
</reference>
<protein>
    <submittedName>
        <fullName evidence="5">SDR family oxidoreductase</fullName>
    </submittedName>
</protein>
<feature type="region of interest" description="Disordered" evidence="3">
    <location>
        <begin position="1"/>
        <end position="88"/>
    </location>
</feature>
<gene>
    <name evidence="5" type="ORF">DZC73_13855</name>
</gene>
<dbReference type="Gene3D" id="3.40.50.720">
    <property type="entry name" value="NAD(P)-binding Rossmann-like Domain"/>
    <property type="match status" value="1"/>
</dbReference>
<feature type="compositionally biased region" description="Basic residues" evidence="3">
    <location>
        <begin position="59"/>
        <end position="68"/>
    </location>
</feature>
<evidence type="ECO:0000256" key="1">
    <source>
        <dbReference type="ARBA" id="ARBA00006484"/>
    </source>
</evidence>
<evidence type="ECO:0000256" key="3">
    <source>
        <dbReference type="SAM" id="MobiDB-lite"/>
    </source>
</evidence>
<sequence length="338" mass="36248">MRCGTTIPHNQRGEPRTAHTHRQRAEDAARQRRPRHRHGRHPRLGLARPHGSRGEHRGALRHPARPRRHGGDALGGRHRRAAQGQGCDPVSPQGKVIIVTGAAGNLGRVIGDALQAQGAIVVAWDRDAQALETLQREQPARTCLACDLTDEAQVAHALAETVKVHGRVDGLVNNAGLIHNTLLFNMMGGDQRRHSLADWHRVVDANLTSTFVATSHVVEHMAMTRTKGVIVNISSIAAGGNAGQSAYAAAKAGVESLTVTWARELGAMGIRVVAIAPGFVDTESTRRALSEAVIADLTRRTPLRRLVAPKSIAQAVLFALQDDDLSGVVLPLDGGLRI</sequence>
<name>A0A3N7HQ81_9BURK</name>
<evidence type="ECO:0000256" key="2">
    <source>
        <dbReference type="ARBA" id="ARBA00023002"/>
    </source>
</evidence>
<accession>A0A3N7HQ81</accession>
<dbReference type="EMBL" id="QUSW01000003">
    <property type="protein sequence ID" value="RQP24377.1"/>
    <property type="molecule type" value="Genomic_DNA"/>
</dbReference>
<dbReference type="InterPro" id="IPR020904">
    <property type="entry name" value="Sc_DH/Rdtase_CS"/>
</dbReference>
<dbReference type="PROSITE" id="PS00061">
    <property type="entry name" value="ADH_SHORT"/>
    <property type="match status" value="1"/>
</dbReference>
<evidence type="ECO:0000313" key="5">
    <source>
        <dbReference type="EMBL" id="RQP24377.1"/>
    </source>
</evidence>
<feature type="domain" description="Ketoreductase" evidence="4">
    <location>
        <begin position="95"/>
        <end position="278"/>
    </location>
</feature>
<dbReference type="InterPro" id="IPR057326">
    <property type="entry name" value="KR_dom"/>
</dbReference>
<dbReference type="AlphaFoldDB" id="A0A3N7HQ81"/>
<evidence type="ECO:0000313" key="6">
    <source>
        <dbReference type="Proteomes" id="UP000267464"/>
    </source>
</evidence>
<keyword evidence="2" id="KW-0560">Oxidoreductase</keyword>
<reference evidence="5 6" key="1">
    <citation type="submission" date="2018-08" db="EMBL/GenBank/DDBJ databases">
        <authorList>
            <person name="Khan S.A."/>
            <person name="Jeon C.O."/>
            <person name="Chun B.H."/>
            <person name="Jeong S.E."/>
        </authorList>
    </citation>
    <scope>NUCLEOTIDE SEQUENCE [LARGE SCALE GENOMIC DNA]</scope>
    <source>
        <strain evidence="5 6">S-16</strain>
    </source>
</reference>
<feature type="compositionally biased region" description="Basic residues" evidence="3">
    <location>
        <begin position="31"/>
        <end position="43"/>
    </location>
</feature>
<dbReference type="Proteomes" id="UP000267464">
    <property type="component" value="Unassembled WGS sequence"/>
</dbReference>
<dbReference type="PANTHER" id="PTHR43658:SF8">
    <property type="entry name" value="17-BETA-HYDROXYSTEROID DEHYDROGENASE 14-RELATED"/>
    <property type="match status" value="1"/>
</dbReference>
<comment type="similarity">
    <text evidence="1">Belongs to the short-chain dehydrogenases/reductases (SDR) family.</text>
</comment>
<dbReference type="Pfam" id="PF13561">
    <property type="entry name" value="adh_short_C2"/>
    <property type="match status" value="1"/>
</dbReference>
<proteinExistence type="inferred from homology"/>
<dbReference type="GO" id="GO:0016491">
    <property type="term" value="F:oxidoreductase activity"/>
    <property type="evidence" value="ECO:0007669"/>
    <property type="project" value="UniProtKB-KW"/>
</dbReference>
<dbReference type="PRINTS" id="PR00081">
    <property type="entry name" value="GDHRDH"/>
</dbReference>
<dbReference type="SUPFAM" id="SSF51735">
    <property type="entry name" value="NAD(P)-binding Rossmann-fold domains"/>
    <property type="match status" value="1"/>
</dbReference>
<comment type="caution">
    <text evidence="5">The sequence shown here is derived from an EMBL/GenBank/DDBJ whole genome shotgun (WGS) entry which is preliminary data.</text>
</comment>
<dbReference type="InterPro" id="IPR036291">
    <property type="entry name" value="NAD(P)-bd_dom_sf"/>
</dbReference>
<dbReference type="PRINTS" id="PR00080">
    <property type="entry name" value="SDRFAMILY"/>
</dbReference>
<dbReference type="PANTHER" id="PTHR43658">
    <property type="entry name" value="SHORT-CHAIN DEHYDROGENASE/REDUCTASE"/>
    <property type="match status" value="1"/>
</dbReference>
<feature type="compositionally biased region" description="Basic and acidic residues" evidence="3">
    <location>
        <begin position="11"/>
        <end position="30"/>
    </location>
</feature>
<dbReference type="InterPro" id="IPR002347">
    <property type="entry name" value="SDR_fam"/>
</dbReference>
<organism evidence="5 6">
    <name type="scientific">Piscinibacter terrae</name>
    <dbReference type="NCBI Taxonomy" id="2496871"/>
    <lineage>
        <taxon>Bacteria</taxon>
        <taxon>Pseudomonadati</taxon>
        <taxon>Pseudomonadota</taxon>
        <taxon>Betaproteobacteria</taxon>
        <taxon>Burkholderiales</taxon>
        <taxon>Sphaerotilaceae</taxon>
        <taxon>Piscinibacter</taxon>
    </lineage>
</organism>